<dbReference type="eggNOG" id="ENOG502T7ZC">
    <property type="taxonomic scope" value="Eukaryota"/>
</dbReference>
<evidence type="ECO:0000313" key="3">
    <source>
        <dbReference type="EnsemblMetazoa" id="MDOA000941-PA"/>
    </source>
</evidence>
<evidence type="ECO:0000256" key="1">
    <source>
        <dbReference type="SAM" id="MobiDB-lite"/>
    </source>
</evidence>
<feature type="compositionally biased region" description="Basic and acidic residues" evidence="1">
    <location>
        <begin position="131"/>
        <end position="165"/>
    </location>
</feature>
<dbReference type="GeneID" id="101891835"/>
<evidence type="ECO:0000313" key="4">
    <source>
        <dbReference type="Proteomes" id="UP001652621"/>
    </source>
</evidence>
<evidence type="ECO:0000313" key="5">
    <source>
        <dbReference type="RefSeq" id="XP_005188421.1"/>
    </source>
</evidence>
<name>A0A1I8M3Q8_MUSDO</name>
<dbReference type="EnsemblMetazoa" id="MDOA000941-RA">
    <property type="protein sequence ID" value="MDOA000941-PA"/>
    <property type="gene ID" value="MDOA000941"/>
</dbReference>
<dbReference type="InterPro" id="IPR006629">
    <property type="entry name" value="LITAF"/>
</dbReference>
<dbReference type="OrthoDB" id="8053264at2759"/>
<dbReference type="Proteomes" id="UP001652621">
    <property type="component" value="Unplaced"/>
</dbReference>
<dbReference type="KEGG" id="mde:101891835"/>
<reference evidence="3" key="1">
    <citation type="submission" date="2020-05" db="UniProtKB">
        <authorList>
            <consortium name="EnsemblMetazoa"/>
        </authorList>
    </citation>
    <scope>IDENTIFICATION</scope>
    <source>
        <strain evidence="3">Aabys</strain>
    </source>
</reference>
<protein>
    <submittedName>
        <fullName evidence="5">Uncharacterized protein LOC101891835</fullName>
    </submittedName>
</protein>
<dbReference type="VEuPathDB" id="VectorBase:MDOMA2_017421"/>
<keyword evidence="4" id="KW-1185">Reference proteome</keyword>
<sequence length="165" mass="18588">MVAIEDYIVDDFPLDPTPPLLKPIDLKNIGYLQKIPTHVDCPACRAVGMSVVRLEAVTCLQKFLKATNLCKTAECRYDINHYCGECGCYIGRYVAIDCAERCLSKQARKKAASDALTLRKEPTNCAKKLQASRERVLANMTKERSERKQKSKEKSGEKENDKSNK</sequence>
<gene>
    <name evidence="3" type="primary">101891835</name>
    <name evidence="5" type="synonym">LOC101891835</name>
</gene>
<dbReference type="AlphaFoldDB" id="A0A1I8M3Q8"/>
<organism evidence="3">
    <name type="scientific">Musca domestica</name>
    <name type="common">House fly</name>
    <dbReference type="NCBI Taxonomy" id="7370"/>
    <lineage>
        <taxon>Eukaryota</taxon>
        <taxon>Metazoa</taxon>
        <taxon>Ecdysozoa</taxon>
        <taxon>Arthropoda</taxon>
        <taxon>Hexapoda</taxon>
        <taxon>Insecta</taxon>
        <taxon>Pterygota</taxon>
        <taxon>Neoptera</taxon>
        <taxon>Endopterygota</taxon>
        <taxon>Diptera</taxon>
        <taxon>Brachycera</taxon>
        <taxon>Muscomorpha</taxon>
        <taxon>Muscoidea</taxon>
        <taxon>Muscidae</taxon>
        <taxon>Musca</taxon>
    </lineage>
</organism>
<evidence type="ECO:0000259" key="2">
    <source>
        <dbReference type="SMART" id="SM00714"/>
    </source>
</evidence>
<dbReference type="RefSeq" id="XP_005188421.1">
    <property type="nucleotide sequence ID" value="XM_005188364.3"/>
</dbReference>
<feature type="domain" description="LITAF" evidence="2">
    <location>
        <begin position="36"/>
        <end position="95"/>
    </location>
</feature>
<accession>A0A1I8M3Q8</accession>
<dbReference type="VEuPathDB" id="VectorBase:MDOA000941"/>
<reference evidence="5" key="2">
    <citation type="submission" date="2025-04" db="UniProtKB">
        <authorList>
            <consortium name="RefSeq"/>
        </authorList>
    </citation>
    <scope>IDENTIFICATION</scope>
    <source>
        <strain evidence="5">Aabys</strain>
    </source>
</reference>
<dbReference type="SMART" id="SM00714">
    <property type="entry name" value="LITAF"/>
    <property type="match status" value="1"/>
</dbReference>
<proteinExistence type="predicted"/>
<feature type="region of interest" description="Disordered" evidence="1">
    <location>
        <begin position="128"/>
        <end position="165"/>
    </location>
</feature>